<evidence type="ECO:0000313" key="2">
    <source>
        <dbReference type="EMBL" id="GGS45105.1"/>
    </source>
</evidence>
<keyword evidence="3" id="KW-1185">Reference proteome</keyword>
<reference evidence="3" key="1">
    <citation type="journal article" date="2019" name="Int. J. Syst. Evol. Microbiol.">
        <title>The Global Catalogue of Microorganisms (GCM) 10K type strain sequencing project: providing services to taxonomists for standard genome sequencing and annotation.</title>
        <authorList>
            <consortium name="The Broad Institute Genomics Platform"/>
            <consortium name="The Broad Institute Genome Sequencing Center for Infectious Disease"/>
            <person name="Wu L."/>
            <person name="Ma J."/>
        </authorList>
    </citation>
    <scope>NUCLEOTIDE SEQUENCE [LARGE SCALE GENOMIC DNA]</scope>
    <source>
        <strain evidence="3">JCM 4350</strain>
    </source>
</reference>
<dbReference type="CDD" id="cd00085">
    <property type="entry name" value="HNHc"/>
    <property type="match status" value="1"/>
</dbReference>
<feature type="region of interest" description="Disordered" evidence="1">
    <location>
        <begin position="115"/>
        <end position="134"/>
    </location>
</feature>
<sequence length="220" mass="24944">MSQRQRYTRERLAEAAERCSNIDEVITFLGTRPYAQLRRHLLRRFTHFGIDVSHFERYGSGAAASRPSGETLRETVEVSRSVAELLRRLGRRDNGHQRALVRRWVAEEGLSTSHFLGQAHQRDRPGPTPAKRPEETLVKHTSGFRTKTSLLRRALREVGTPEQCDECGTGPVWHGSPITLEIDHVNGDWSDDRAENLRLLCPNCHAVTNTWCRGGARSPS</sequence>
<accession>A0ABQ2T190</accession>
<comment type="caution">
    <text evidence="2">The sequence shown here is derived from an EMBL/GenBank/DDBJ whole genome shotgun (WGS) entry which is preliminary data.</text>
</comment>
<dbReference type="Proteomes" id="UP000659767">
    <property type="component" value="Unassembled WGS sequence"/>
</dbReference>
<proteinExistence type="predicted"/>
<organism evidence="2 3">
    <name type="scientific">Streptomyces badius</name>
    <dbReference type="NCBI Taxonomy" id="1941"/>
    <lineage>
        <taxon>Bacteria</taxon>
        <taxon>Bacillati</taxon>
        <taxon>Actinomycetota</taxon>
        <taxon>Actinomycetes</taxon>
        <taxon>Kitasatosporales</taxon>
        <taxon>Streptomycetaceae</taxon>
        <taxon>Streptomyces</taxon>
    </lineage>
</organism>
<name>A0ABQ2T190_STRBA</name>
<feature type="compositionally biased region" description="Basic and acidic residues" evidence="1">
    <location>
        <begin position="120"/>
        <end position="134"/>
    </location>
</feature>
<dbReference type="EMBL" id="BMSZ01000004">
    <property type="protein sequence ID" value="GGS45105.1"/>
    <property type="molecule type" value="Genomic_DNA"/>
</dbReference>
<evidence type="ECO:0008006" key="4">
    <source>
        <dbReference type="Google" id="ProtNLM"/>
    </source>
</evidence>
<evidence type="ECO:0000256" key="1">
    <source>
        <dbReference type="SAM" id="MobiDB-lite"/>
    </source>
</evidence>
<dbReference type="RefSeq" id="WP_199887914.1">
    <property type="nucleotide sequence ID" value="NZ_BMSZ01000004.1"/>
</dbReference>
<dbReference type="InterPro" id="IPR003615">
    <property type="entry name" value="HNH_nuc"/>
</dbReference>
<gene>
    <name evidence="2" type="ORF">GCM10010253_19280</name>
</gene>
<evidence type="ECO:0000313" key="3">
    <source>
        <dbReference type="Proteomes" id="UP000659767"/>
    </source>
</evidence>
<protein>
    <recommendedName>
        <fullName evidence="4">Endonuclease</fullName>
    </recommendedName>
</protein>